<evidence type="ECO:0000313" key="12">
    <source>
        <dbReference type="EMBL" id="KAH8365595.1"/>
    </source>
</evidence>
<feature type="domain" description="SH3" evidence="10">
    <location>
        <begin position="1"/>
        <end position="62"/>
    </location>
</feature>
<dbReference type="FunFam" id="3.30.1520.10:FF:000004">
    <property type="entry name" value="Sorting nexin"/>
    <property type="match status" value="1"/>
</dbReference>
<dbReference type="GO" id="GO:0006897">
    <property type="term" value="P:endocytosis"/>
    <property type="evidence" value="ECO:0007669"/>
    <property type="project" value="TreeGrafter"/>
</dbReference>
<evidence type="ECO:0000256" key="9">
    <source>
        <dbReference type="SAM" id="MobiDB-lite"/>
    </source>
</evidence>
<evidence type="ECO:0000256" key="8">
    <source>
        <dbReference type="PROSITE-ProRule" id="PRU00192"/>
    </source>
</evidence>
<dbReference type="InterPro" id="IPR036871">
    <property type="entry name" value="PX_dom_sf"/>
</dbReference>
<keyword evidence="3 8" id="KW-0728">SH3 domain</keyword>
<keyword evidence="5" id="KW-0968">Cytoplasmic vesicle</keyword>
<dbReference type="CDD" id="cd06862">
    <property type="entry name" value="PX_SNX9_18_like"/>
    <property type="match status" value="1"/>
</dbReference>
<dbReference type="SUPFAM" id="SSF64268">
    <property type="entry name" value="PX domain"/>
    <property type="match status" value="1"/>
</dbReference>
<dbReference type="Pfam" id="PF00787">
    <property type="entry name" value="PX"/>
    <property type="match status" value="1"/>
</dbReference>
<dbReference type="PROSITE" id="PS50195">
    <property type="entry name" value="PX"/>
    <property type="match status" value="1"/>
</dbReference>
<feature type="region of interest" description="Disordered" evidence="9">
    <location>
        <begin position="69"/>
        <end position="143"/>
    </location>
</feature>
<feature type="domain" description="PX" evidence="11">
    <location>
        <begin position="221"/>
        <end position="331"/>
    </location>
</feature>
<dbReference type="InterPro" id="IPR036028">
    <property type="entry name" value="SH3-like_dom_sf"/>
</dbReference>
<organism evidence="12 13">
    <name type="scientific">Drosophila rubida</name>
    <dbReference type="NCBI Taxonomy" id="30044"/>
    <lineage>
        <taxon>Eukaryota</taxon>
        <taxon>Metazoa</taxon>
        <taxon>Ecdysozoa</taxon>
        <taxon>Arthropoda</taxon>
        <taxon>Hexapoda</taxon>
        <taxon>Insecta</taxon>
        <taxon>Pterygota</taxon>
        <taxon>Neoptera</taxon>
        <taxon>Endopterygota</taxon>
        <taxon>Diptera</taxon>
        <taxon>Brachycera</taxon>
        <taxon>Muscomorpha</taxon>
        <taxon>Ephydroidea</taxon>
        <taxon>Drosophilidae</taxon>
        <taxon>Drosophila</taxon>
    </lineage>
</organism>
<dbReference type="CDD" id="cd11763">
    <property type="entry name" value="SH3_SNX9_like"/>
    <property type="match status" value="1"/>
</dbReference>
<keyword evidence="13" id="KW-1185">Reference proteome</keyword>
<dbReference type="PIRSF" id="PIRSF027744">
    <property type="entry name" value="Snx9"/>
    <property type="match status" value="1"/>
</dbReference>
<dbReference type="SMART" id="SM00312">
    <property type="entry name" value="PX"/>
    <property type="match status" value="1"/>
</dbReference>
<dbReference type="Gene3D" id="3.30.1520.10">
    <property type="entry name" value="Phox-like domain"/>
    <property type="match status" value="1"/>
</dbReference>
<protein>
    <recommendedName>
        <fullName evidence="6">Sorting nexin</fullName>
    </recommendedName>
</protein>
<accession>A0AAD4JWF6</accession>
<feature type="binding site" evidence="7">
    <location>
        <position position="297"/>
    </location>
    <ligand>
        <name>a 1,2-diacyl-sn-glycero-3-phospho-(1D-myo-inositol-4,5-bisphosphate)</name>
        <dbReference type="ChEBI" id="CHEBI:58456"/>
    </ligand>
</feature>
<proteinExistence type="inferred from homology"/>
<reference evidence="12" key="1">
    <citation type="journal article" date="2021" name="Mol. Ecol. Resour.">
        <title>Phylogenomic analyses of the genus Drosophila reveals genomic signals of climate adaptation.</title>
        <authorList>
            <person name="Li F."/>
            <person name="Rane R.V."/>
            <person name="Luria V."/>
            <person name="Xiong Z."/>
            <person name="Chen J."/>
            <person name="Li Z."/>
            <person name="Catullo R.A."/>
            <person name="Griffin P.C."/>
            <person name="Schiffer M."/>
            <person name="Pearce S."/>
            <person name="Lee S.F."/>
            <person name="McElroy K."/>
            <person name="Stocker A."/>
            <person name="Shirriffs J."/>
            <person name="Cockerell F."/>
            <person name="Coppin C."/>
            <person name="Sgro C.M."/>
            <person name="Karger A."/>
            <person name="Cain J.W."/>
            <person name="Weber J.A."/>
            <person name="Santpere G."/>
            <person name="Kirschner M.W."/>
            <person name="Hoffmann A.A."/>
            <person name="Oakeshott J.G."/>
            <person name="Zhang G."/>
        </authorList>
    </citation>
    <scope>NUCLEOTIDE SEQUENCE</scope>
    <source>
        <strain evidence="12">BGI-SZ-2011g</strain>
    </source>
</reference>
<dbReference type="Proteomes" id="UP001200034">
    <property type="component" value="Unassembled WGS sequence"/>
</dbReference>
<feature type="binding site" evidence="7">
    <location>
        <position position="259"/>
    </location>
    <ligand>
        <name>a 1,2-diacyl-sn-glycero-3-phospho-(1D-myo-inositol-4,5-bisphosphate)</name>
        <dbReference type="ChEBI" id="CHEBI:58456"/>
    </ligand>
</feature>
<gene>
    <name evidence="12" type="ORF">KR093_002429</name>
</gene>
<feature type="compositionally biased region" description="Basic and acidic residues" evidence="9">
    <location>
        <begin position="69"/>
        <end position="78"/>
    </location>
</feature>
<keyword evidence="4" id="KW-0472">Membrane</keyword>
<evidence type="ECO:0000256" key="3">
    <source>
        <dbReference type="ARBA" id="ARBA00022443"/>
    </source>
</evidence>
<dbReference type="Gene3D" id="2.30.30.40">
    <property type="entry name" value="SH3 Domains"/>
    <property type="match status" value="1"/>
</dbReference>
<evidence type="ECO:0000256" key="4">
    <source>
        <dbReference type="ARBA" id="ARBA00023136"/>
    </source>
</evidence>
<dbReference type="Gene3D" id="1.20.1270.60">
    <property type="entry name" value="Arfaptin homology (AH) domain/BAR domain"/>
    <property type="match status" value="1"/>
</dbReference>
<evidence type="ECO:0000259" key="10">
    <source>
        <dbReference type="PROSITE" id="PS50002"/>
    </source>
</evidence>
<dbReference type="EMBL" id="JAJJHW010002774">
    <property type="protein sequence ID" value="KAH8365595.1"/>
    <property type="molecule type" value="Genomic_DNA"/>
</dbReference>
<dbReference type="Pfam" id="PF00018">
    <property type="entry name" value="SH3_1"/>
    <property type="match status" value="1"/>
</dbReference>
<dbReference type="GO" id="GO:0030659">
    <property type="term" value="C:cytoplasmic vesicle membrane"/>
    <property type="evidence" value="ECO:0007669"/>
    <property type="project" value="UniProtKB-SubCell"/>
</dbReference>
<evidence type="ECO:0000313" key="13">
    <source>
        <dbReference type="Proteomes" id="UP001200034"/>
    </source>
</evidence>
<dbReference type="InterPro" id="IPR001452">
    <property type="entry name" value="SH3_domain"/>
</dbReference>
<feature type="compositionally biased region" description="Acidic residues" evidence="9">
    <location>
        <begin position="95"/>
        <end position="111"/>
    </location>
</feature>
<dbReference type="SUPFAM" id="SSF50044">
    <property type="entry name" value="SH3-domain"/>
    <property type="match status" value="1"/>
</dbReference>
<comment type="subcellular location">
    <subcellularLocation>
        <location evidence="1">Cytoplasmic vesicle membrane</location>
    </subcellularLocation>
</comment>
<comment type="similarity">
    <text evidence="2 6">Belongs to the sorting nexin family.</text>
</comment>
<dbReference type="GO" id="GO:0015031">
    <property type="term" value="P:protein transport"/>
    <property type="evidence" value="ECO:0007669"/>
    <property type="project" value="InterPro"/>
</dbReference>
<evidence type="ECO:0000256" key="2">
    <source>
        <dbReference type="ARBA" id="ARBA00010883"/>
    </source>
</evidence>
<dbReference type="InterPro" id="IPR001683">
    <property type="entry name" value="PX_dom"/>
</dbReference>
<evidence type="ECO:0000256" key="7">
    <source>
        <dbReference type="PIRSR" id="PIRSR027744-1"/>
    </source>
</evidence>
<dbReference type="PRINTS" id="PR00452">
    <property type="entry name" value="SH3DOMAIN"/>
</dbReference>
<feature type="binding site" evidence="7">
    <location>
        <position position="257"/>
    </location>
    <ligand>
        <name>a 1,2-diacyl-sn-glycero-3-phospho-(1D-myo-inositol-4,5-bisphosphate)</name>
        <dbReference type="ChEBI" id="CHEBI:58456"/>
    </ligand>
</feature>
<dbReference type="GO" id="GO:0097320">
    <property type="term" value="P:plasma membrane tubulation"/>
    <property type="evidence" value="ECO:0007669"/>
    <property type="project" value="TreeGrafter"/>
</dbReference>
<evidence type="ECO:0000256" key="6">
    <source>
        <dbReference type="PIRNR" id="PIRNR027744"/>
    </source>
</evidence>
<dbReference type="InterPro" id="IPR014536">
    <property type="entry name" value="Snx9_fam"/>
</dbReference>
<dbReference type="PANTHER" id="PTHR45827">
    <property type="entry name" value="SORTING NEXIN"/>
    <property type="match status" value="1"/>
</dbReference>
<dbReference type="GO" id="GO:0000278">
    <property type="term" value="P:mitotic cell cycle"/>
    <property type="evidence" value="ECO:0007669"/>
    <property type="project" value="InterPro"/>
</dbReference>
<comment type="caution">
    <text evidence="12">The sequence shown here is derived from an EMBL/GenBank/DDBJ whole genome shotgun (WGS) entry which is preliminary data.</text>
</comment>
<name>A0AAD4JWF6_9MUSC</name>
<dbReference type="PROSITE" id="PS50002">
    <property type="entry name" value="SH3"/>
    <property type="match status" value="1"/>
</dbReference>
<dbReference type="SMART" id="SM00326">
    <property type="entry name" value="SH3"/>
    <property type="match status" value="1"/>
</dbReference>
<dbReference type="CDD" id="cd07626">
    <property type="entry name" value="BAR_SNX9_like"/>
    <property type="match status" value="1"/>
</dbReference>
<dbReference type="InterPro" id="IPR019497">
    <property type="entry name" value="Sorting_nexin_WASP-bd-dom"/>
</dbReference>
<dbReference type="GO" id="GO:0005886">
    <property type="term" value="C:plasma membrane"/>
    <property type="evidence" value="ECO:0007669"/>
    <property type="project" value="TreeGrafter"/>
</dbReference>
<sequence>MTSYVRAMYDFSGEPGSSELSILTGDILTVTRSDVGEGWWEGKNNQGQIGLFPAAYVEVMSAAEARQFTKGDSVKPDPTDPFGPIPAAPRYDPTPDGDDDSIWSDSEDNETYSEIAPAGGKTSTSAGGMARSSGLTHSTSDYDNRGLPVAPSEDGISLSSTATGAGAASAATMRKGMFAKSSDSYILGLFSSKEIIPECEKAYITQVEDSIYQWTQNHSPYSVIVASPKKESKFKGMKTFIAYQLTPSFNNISVSRRYKHFDWLHERLTEKFCLIPVPPLPDKQISGRYEEQFVEHRRVQLQEFVDWVCRHPVISKCEVWYHFLTCTDEKIWKSGKRRAERDPYMDINYCMAISPPSNHLLHSKVDAQLESGTQFIHNMDGAIRNLNNISNDMAKRSLAQSKKEFQRIGDGLSELAKALAIDERRAPTRNATPLSDSVGRIGGFYIGIGQMFGEQPKHDWIPLSDRFHIYRGILNCFPDVFSRHKGAIQKRKDCERSTAENKMSPAQLQDVNRRTDVVSYTVLAELTHFKSERDTHLKQTLKTFIGEQIKFYQGVVARLQEAQRQIE</sequence>
<dbReference type="AlphaFoldDB" id="A0AAD4JWF6"/>
<dbReference type="InterPro" id="IPR027267">
    <property type="entry name" value="AH/BAR_dom_sf"/>
</dbReference>
<evidence type="ECO:0000256" key="1">
    <source>
        <dbReference type="ARBA" id="ARBA00004156"/>
    </source>
</evidence>
<dbReference type="PANTHER" id="PTHR45827:SF1">
    <property type="entry name" value="SORTING NEXIN"/>
    <property type="match status" value="1"/>
</dbReference>
<evidence type="ECO:0000259" key="11">
    <source>
        <dbReference type="PROSITE" id="PS50195"/>
    </source>
</evidence>
<evidence type="ECO:0000256" key="5">
    <source>
        <dbReference type="ARBA" id="ARBA00023329"/>
    </source>
</evidence>
<dbReference type="GO" id="GO:0016197">
    <property type="term" value="P:endosomal transport"/>
    <property type="evidence" value="ECO:0007669"/>
    <property type="project" value="TreeGrafter"/>
</dbReference>
<dbReference type="GO" id="GO:0035091">
    <property type="term" value="F:phosphatidylinositol binding"/>
    <property type="evidence" value="ECO:0007669"/>
    <property type="project" value="InterPro"/>
</dbReference>
<dbReference type="Pfam" id="PF10456">
    <property type="entry name" value="BAR_3_WASP_bdg"/>
    <property type="match status" value="1"/>
</dbReference>